<keyword evidence="7" id="KW-0067">ATP-binding</keyword>
<dbReference type="GO" id="GO:0000155">
    <property type="term" value="F:phosphorelay sensor kinase activity"/>
    <property type="evidence" value="ECO:0007669"/>
    <property type="project" value="InterPro"/>
</dbReference>
<dbReference type="Gene3D" id="3.30.450.40">
    <property type="match status" value="3"/>
</dbReference>
<dbReference type="SUPFAM" id="SSF158472">
    <property type="entry name" value="HAMP domain-like"/>
    <property type="match status" value="1"/>
</dbReference>
<dbReference type="SMART" id="SM00387">
    <property type="entry name" value="HATPase_c"/>
    <property type="match status" value="1"/>
</dbReference>
<dbReference type="Pfam" id="PF08448">
    <property type="entry name" value="PAS_4"/>
    <property type="match status" value="1"/>
</dbReference>
<dbReference type="SUPFAM" id="SSF55874">
    <property type="entry name" value="ATPase domain of HSP90 chaperone/DNA topoisomerase II/histidine kinase"/>
    <property type="match status" value="1"/>
</dbReference>
<dbReference type="SUPFAM" id="SSF55781">
    <property type="entry name" value="GAF domain-like"/>
    <property type="match status" value="3"/>
</dbReference>
<dbReference type="SMART" id="SM00086">
    <property type="entry name" value="PAC"/>
    <property type="match status" value="3"/>
</dbReference>
<feature type="domain" description="PAC" evidence="12">
    <location>
        <begin position="1121"/>
        <end position="1175"/>
    </location>
</feature>
<feature type="domain" description="PAC" evidence="12">
    <location>
        <begin position="660"/>
        <end position="712"/>
    </location>
</feature>
<dbReference type="InterPro" id="IPR003594">
    <property type="entry name" value="HATPase_dom"/>
</dbReference>
<dbReference type="PROSITE" id="PS50885">
    <property type="entry name" value="HAMP"/>
    <property type="match status" value="1"/>
</dbReference>
<dbReference type="Pfam" id="PF01590">
    <property type="entry name" value="GAF"/>
    <property type="match status" value="1"/>
</dbReference>
<dbReference type="PROSITE" id="PS50109">
    <property type="entry name" value="HIS_KIN"/>
    <property type="match status" value="1"/>
</dbReference>
<dbReference type="NCBIfam" id="TIGR00229">
    <property type="entry name" value="sensory_box"/>
    <property type="match status" value="3"/>
</dbReference>
<dbReference type="Gene3D" id="3.30.565.10">
    <property type="entry name" value="Histidine kinase-like ATPase, C-terminal domain"/>
    <property type="match status" value="1"/>
</dbReference>
<evidence type="ECO:0000313" key="14">
    <source>
        <dbReference type="EMBL" id="VAX31728.1"/>
    </source>
</evidence>
<evidence type="ECO:0000256" key="4">
    <source>
        <dbReference type="ARBA" id="ARBA00022679"/>
    </source>
</evidence>
<dbReference type="SUPFAM" id="SSF47384">
    <property type="entry name" value="Homodimeric domain of signal transducing histidine kinase"/>
    <property type="match status" value="1"/>
</dbReference>
<dbReference type="InterPro" id="IPR036890">
    <property type="entry name" value="HATPase_C_sf"/>
</dbReference>
<evidence type="ECO:0000256" key="3">
    <source>
        <dbReference type="ARBA" id="ARBA00022553"/>
    </source>
</evidence>
<feature type="domain" description="HAMP" evidence="13">
    <location>
        <begin position="198"/>
        <end position="250"/>
    </location>
</feature>
<dbReference type="EC" id="2.7.13.3" evidence="2"/>
<keyword evidence="9" id="KW-0812">Transmembrane</keyword>
<feature type="domain" description="PAS" evidence="11">
    <location>
        <begin position="592"/>
        <end position="646"/>
    </location>
</feature>
<evidence type="ECO:0000259" key="11">
    <source>
        <dbReference type="PROSITE" id="PS50112"/>
    </source>
</evidence>
<dbReference type="Pfam" id="PF13185">
    <property type="entry name" value="GAF_2"/>
    <property type="match status" value="2"/>
</dbReference>
<comment type="catalytic activity">
    <reaction evidence="1">
        <text>ATP + protein L-histidine = ADP + protein N-phospho-L-histidine.</text>
        <dbReference type="EC" id="2.7.13.3"/>
    </reaction>
</comment>
<feature type="domain" description="PAS" evidence="11">
    <location>
        <begin position="1053"/>
        <end position="1105"/>
    </location>
</feature>
<dbReference type="PROSITE" id="PS50113">
    <property type="entry name" value="PAC"/>
    <property type="match status" value="3"/>
</dbReference>
<dbReference type="InterPro" id="IPR001610">
    <property type="entry name" value="PAC"/>
</dbReference>
<evidence type="ECO:0000259" key="13">
    <source>
        <dbReference type="PROSITE" id="PS50885"/>
    </source>
</evidence>
<dbReference type="InterPro" id="IPR035965">
    <property type="entry name" value="PAS-like_dom_sf"/>
</dbReference>
<keyword evidence="3" id="KW-0597">Phosphoprotein</keyword>
<evidence type="ECO:0000256" key="7">
    <source>
        <dbReference type="ARBA" id="ARBA00022840"/>
    </source>
</evidence>
<dbReference type="Gene3D" id="3.30.450.20">
    <property type="entry name" value="PAS domain"/>
    <property type="match status" value="3"/>
</dbReference>
<dbReference type="InterPro" id="IPR005467">
    <property type="entry name" value="His_kinase_dom"/>
</dbReference>
<feature type="domain" description="PAS" evidence="11">
    <location>
        <begin position="720"/>
        <end position="794"/>
    </location>
</feature>
<dbReference type="Pfam" id="PF02518">
    <property type="entry name" value="HATPase_c"/>
    <property type="match status" value="1"/>
</dbReference>
<dbReference type="InterPro" id="IPR013767">
    <property type="entry name" value="PAS_fold"/>
</dbReference>
<dbReference type="Pfam" id="PF13426">
    <property type="entry name" value="PAS_9"/>
    <property type="match status" value="1"/>
</dbReference>
<dbReference type="InterPro" id="IPR000014">
    <property type="entry name" value="PAS"/>
</dbReference>
<evidence type="ECO:0000256" key="1">
    <source>
        <dbReference type="ARBA" id="ARBA00000085"/>
    </source>
</evidence>
<dbReference type="InterPro" id="IPR029016">
    <property type="entry name" value="GAF-like_dom_sf"/>
</dbReference>
<feature type="domain" description="Histidine kinase" evidence="10">
    <location>
        <begin position="1188"/>
        <end position="1392"/>
    </location>
</feature>
<feature type="transmembrane region" description="Helical" evidence="9">
    <location>
        <begin position="6"/>
        <end position="29"/>
    </location>
</feature>
<keyword evidence="5" id="KW-0547">Nucleotide-binding</keyword>
<dbReference type="PRINTS" id="PR00344">
    <property type="entry name" value="BCTRLSENSOR"/>
</dbReference>
<dbReference type="SUPFAM" id="SSF55785">
    <property type="entry name" value="PYP-like sensor domain (PAS domain)"/>
    <property type="match status" value="3"/>
</dbReference>
<gene>
    <name evidence="14" type="ORF">MNBD_NITROSPIRAE02-1252</name>
</gene>
<reference evidence="14" key="1">
    <citation type="submission" date="2018-06" db="EMBL/GenBank/DDBJ databases">
        <authorList>
            <person name="Zhirakovskaya E."/>
        </authorList>
    </citation>
    <scope>NUCLEOTIDE SEQUENCE</scope>
</reference>
<dbReference type="Gene3D" id="6.10.340.10">
    <property type="match status" value="1"/>
</dbReference>
<dbReference type="GO" id="GO:0005524">
    <property type="term" value="F:ATP binding"/>
    <property type="evidence" value="ECO:0007669"/>
    <property type="project" value="UniProtKB-KW"/>
</dbReference>
<dbReference type="SMART" id="SM00065">
    <property type="entry name" value="GAF"/>
    <property type="match status" value="3"/>
</dbReference>
<dbReference type="SMART" id="SM00091">
    <property type="entry name" value="PAS"/>
    <property type="match status" value="3"/>
</dbReference>
<sequence>MSIRFKLSIFLLVFILIASMFGGGTMYIFDRISNNLDLLKKTSEEYRLHEELKMSIVEFSTYVKSWAFTGEPRYRRLYRDAISKVYQDFGALQDYVADKDVLKEVGSKFTELNRTAKKIFSYSNPKGNQAVLHLVGQIEAQELDILTSVEELHTESLKNVTIAVKETEASKARLTLYVAALVFITIFSVIFLVLLITRSIGRPFKELLVFTEKIISGQIDAMTGVERNDEFGIIARRFGQVLSKLKESEDSLRKRLSETELLFEVTRIASSTLELKESLKLITETVADWKGLDYVGVYLLNVEGQVFTLHALNRDTDIFEKSFAVDSGELFRKMLDAREPVYKEMPTVKEVAFIKRSLGSLILFPIIREGRCLGLFFIGVEAVRKFTENELNIANILSNTIGTIVRNAELYVSAMDQLNKITVLYELSRDLTTLLDLDDLLNRVVFEVTRLLNAKGCIIRLQEDHALKIKAFYGVPEDLIKGMETEVGEGIAGKVSSSGKSILVEDVAEMPEDTRVPVLEAKSVVCVPLKIGYEVIGTIGLYDKKGPDGEIITFNLDDLRTTEGIASLISLAIEKARIFEKEKEKEQEALEAKKRLDILFESVQGGIVTLDRNYTLLSINRFVEDFLHMQAEDVVGRSALEIFHEKGGICPHCAAKLTFETGDINIITQSKGANYAELSSYPIKDEEGNVVEAVVLIQDITDRVLYQEEILALYKEVAQTKEYLESLIDNSADAIVTTDLKGVVTSWNRGAERIYGFTEEEAIGSFLPFIPDFLLETEMQYIERIKQGETIKNIETLRKKRDGTMIEVSLTLSPIKDASGGVIGISGISRDISEKKKVEKELIRRNQELSRLFFISSAMRGTLELERLLRMVLTAVTMSDGLGFNRAILFLLDEDKSVLRGTMGVGPATPEEAWQIWERLSIEKKSLPEILSDIEEGPLRKDSFLDRLSTGIEVNINDDTALSRAVRERRSFNIHDVKNDDLADPAVIQLLGTEAYAVVPLIARNKVIGVLWVDNYFNRKPITDEDMRFLSGFSDQIASAIESARLFEKVKLAESELENIFESISDLLYITTEDYTIRNINKAVVEKIGRKKEEIVGRKCYEIFHGMDEPYDKCPHHKTVKTHKAYIEELEDTYRGGTFLTSTSPLFDSSGNFMGTVHIVRDISELKKLREKLAMAEKMAALGEVAAKVAHEIRNPLVSIGGFSRRLERRLDGKLLEYASVITREVDRLEEILKEILSFVREVRISKENLEGVEIIKDIISLFSQEINKRGIILETDFKDSLSLEVDPNRMKEALINIINNAIQIMGEGDHLIIRTYREQDYGVIEVSDTGPGINGKDLPYIFDPFFTTKIDGTGLGLAIAHRIIEEHQGKIDVYSTIGQGTTFKIYLPYKN</sequence>
<dbReference type="Gene3D" id="1.10.287.130">
    <property type="match status" value="1"/>
</dbReference>
<dbReference type="InterPro" id="IPR004358">
    <property type="entry name" value="Sig_transdc_His_kin-like_C"/>
</dbReference>
<dbReference type="InterPro" id="IPR003660">
    <property type="entry name" value="HAMP_dom"/>
</dbReference>
<dbReference type="PANTHER" id="PTHR43065">
    <property type="entry name" value="SENSOR HISTIDINE KINASE"/>
    <property type="match status" value="1"/>
</dbReference>
<dbReference type="InterPro" id="IPR036097">
    <property type="entry name" value="HisK_dim/P_sf"/>
</dbReference>
<evidence type="ECO:0000259" key="12">
    <source>
        <dbReference type="PROSITE" id="PS50113"/>
    </source>
</evidence>
<evidence type="ECO:0000259" key="10">
    <source>
        <dbReference type="PROSITE" id="PS50109"/>
    </source>
</evidence>
<evidence type="ECO:0000256" key="2">
    <source>
        <dbReference type="ARBA" id="ARBA00012438"/>
    </source>
</evidence>
<dbReference type="PANTHER" id="PTHR43065:SF10">
    <property type="entry name" value="PEROXIDE STRESS-ACTIVATED HISTIDINE KINASE MAK3"/>
    <property type="match status" value="1"/>
</dbReference>
<dbReference type="EMBL" id="UOGH01000212">
    <property type="protein sequence ID" value="VAX31728.1"/>
    <property type="molecule type" value="Genomic_DNA"/>
</dbReference>
<dbReference type="Pfam" id="PF00512">
    <property type="entry name" value="HisKA"/>
    <property type="match status" value="1"/>
</dbReference>
<dbReference type="InterPro" id="IPR000700">
    <property type="entry name" value="PAS-assoc_C"/>
</dbReference>
<keyword evidence="9" id="KW-1133">Transmembrane helix</keyword>
<proteinExistence type="predicted"/>
<protein>
    <recommendedName>
        <fullName evidence="2">histidine kinase</fullName>
        <ecNumber evidence="2">2.7.13.3</ecNumber>
    </recommendedName>
</protein>
<dbReference type="GO" id="GO:0016020">
    <property type="term" value="C:membrane"/>
    <property type="evidence" value="ECO:0007669"/>
    <property type="project" value="InterPro"/>
</dbReference>
<organism evidence="14">
    <name type="scientific">hydrothermal vent metagenome</name>
    <dbReference type="NCBI Taxonomy" id="652676"/>
    <lineage>
        <taxon>unclassified sequences</taxon>
        <taxon>metagenomes</taxon>
        <taxon>ecological metagenomes</taxon>
    </lineage>
</organism>
<dbReference type="CDD" id="cd00082">
    <property type="entry name" value="HisKA"/>
    <property type="match status" value="1"/>
</dbReference>
<dbReference type="CDD" id="cd00130">
    <property type="entry name" value="PAS"/>
    <property type="match status" value="3"/>
</dbReference>
<dbReference type="InterPro" id="IPR003018">
    <property type="entry name" value="GAF"/>
</dbReference>
<evidence type="ECO:0000256" key="5">
    <source>
        <dbReference type="ARBA" id="ARBA00022741"/>
    </source>
</evidence>
<dbReference type="InterPro" id="IPR013656">
    <property type="entry name" value="PAS_4"/>
</dbReference>
<keyword evidence="4" id="KW-0808">Transferase</keyword>
<dbReference type="GO" id="GO:0006355">
    <property type="term" value="P:regulation of DNA-templated transcription"/>
    <property type="evidence" value="ECO:0007669"/>
    <property type="project" value="InterPro"/>
</dbReference>
<evidence type="ECO:0000256" key="9">
    <source>
        <dbReference type="SAM" id="Phobius"/>
    </source>
</evidence>
<evidence type="ECO:0000256" key="8">
    <source>
        <dbReference type="ARBA" id="ARBA00023012"/>
    </source>
</evidence>
<accession>A0A3B1D6Z9</accession>
<dbReference type="SMART" id="SM00388">
    <property type="entry name" value="HisKA"/>
    <property type="match status" value="1"/>
</dbReference>
<dbReference type="InterPro" id="IPR003661">
    <property type="entry name" value="HisK_dim/P_dom"/>
</dbReference>
<keyword evidence="8" id="KW-0902">Two-component regulatory system</keyword>
<keyword evidence="6" id="KW-0418">Kinase</keyword>
<name>A0A3B1D6Z9_9ZZZZ</name>
<feature type="transmembrane region" description="Helical" evidence="9">
    <location>
        <begin position="174"/>
        <end position="196"/>
    </location>
</feature>
<evidence type="ECO:0000256" key="6">
    <source>
        <dbReference type="ARBA" id="ARBA00022777"/>
    </source>
</evidence>
<dbReference type="PROSITE" id="PS50112">
    <property type="entry name" value="PAS"/>
    <property type="match status" value="3"/>
</dbReference>
<keyword evidence="9" id="KW-0472">Membrane</keyword>
<dbReference type="Pfam" id="PF00989">
    <property type="entry name" value="PAS"/>
    <property type="match status" value="1"/>
</dbReference>
<feature type="domain" description="PAC" evidence="12">
    <location>
        <begin position="792"/>
        <end position="844"/>
    </location>
</feature>